<evidence type="ECO:0000313" key="2">
    <source>
        <dbReference type="Proteomes" id="UP000198862"/>
    </source>
</evidence>
<dbReference type="OrthoDB" id="9788127at2"/>
<dbReference type="GO" id="GO:0016884">
    <property type="term" value="F:carbon-nitrogen ligase activity, with glutamine as amido-N-donor"/>
    <property type="evidence" value="ECO:0007669"/>
    <property type="project" value="InterPro"/>
</dbReference>
<protein>
    <recommendedName>
        <fullName evidence="3">Glutamyl-tRNA amidotransferase</fullName>
    </recommendedName>
</protein>
<dbReference type="InterPro" id="IPR023168">
    <property type="entry name" value="GatB_Yqey_C_2"/>
</dbReference>
<dbReference type="RefSeq" id="WP_091982672.1">
    <property type="nucleotide sequence ID" value="NZ_FOLO01000009.1"/>
</dbReference>
<sequence>MSLLVTLKNAMKDAMRAKEKLRLGTIRMALAAIKQREIDERITLNDAEITSIIVKMVKQRNDAHDQYHEAGRQDLADIEANEISVLEGFLPKPLTEEEILSLIDTAITDCNAAGMQDMGKVMGLIKSQAEGRADMGKISGLIKQKLTA</sequence>
<dbReference type="SUPFAM" id="SSF89095">
    <property type="entry name" value="GatB/YqeY motif"/>
    <property type="match status" value="1"/>
</dbReference>
<accession>A0A1I1JDP5</accession>
<dbReference type="Gene3D" id="1.10.10.410">
    <property type="match status" value="1"/>
</dbReference>
<dbReference type="Proteomes" id="UP000198862">
    <property type="component" value="Unassembled WGS sequence"/>
</dbReference>
<evidence type="ECO:0008006" key="3">
    <source>
        <dbReference type="Google" id="ProtNLM"/>
    </source>
</evidence>
<dbReference type="PANTHER" id="PTHR28055">
    <property type="entry name" value="ALTERED INHERITANCE OF MITOCHONDRIA PROTEIN 41, MITOCHONDRIAL"/>
    <property type="match status" value="1"/>
</dbReference>
<name>A0A1I1JDP5_9GAMM</name>
<dbReference type="InterPro" id="IPR042184">
    <property type="entry name" value="YqeY/Aim41_N"/>
</dbReference>
<dbReference type="EMBL" id="FOLO01000009">
    <property type="protein sequence ID" value="SFC44073.1"/>
    <property type="molecule type" value="Genomic_DNA"/>
</dbReference>
<gene>
    <name evidence="1" type="ORF">SAMN02745724_01671</name>
</gene>
<dbReference type="PANTHER" id="PTHR28055:SF1">
    <property type="entry name" value="ALTERED INHERITANCE OF MITOCHONDRIA PROTEIN 41, MITOCHONDRIAL"/>
    <property type="match status" value="1"/>
</dbReference>
<dbReference type="STRING" id="1123010.SAMN02745724_01671"/>
<keyword evidence="2" id="KW-1185">Reference proteome</keyword>
<dbReference type="Gene3D" id="1.10.1510.10">
    <property type="entry name" value="Uncharacterised protein YqeY/AIM41 PF09424, N-terminal domain"/>
    <property type="match status" value="1"/>
</dbReference>
<organism evidence="1 2">
    <name type="scientific">Pseudoalteromonas denitrificans DSM 6059</name>
    <dbReference type="NCBI Taxonomy" id="1123010"/>
    <lineage>
        <taxon>Bacteria</taxon>
        <taxon>Pseudomonadati</taxon>
        <taxon>Pseudomonadota</taxon>
        <taxon>Gammaproteobacteria</taxon>
        <taxon>Alteromonadales</taxon>
        <taxon>Pseudoalteromonadaceae</taxon>
        <taxon>Pseudoalteromonas</taxon>
    </lineage>
</organism>
<evidence type="ECO:0000313" key="1">
    <source>
        <dbReference type="EMBL" id="SFC44073.1"/>
    </source>
</evidence>
<dbReference type="Pfam" id="PF09424">
    <property type="entry name" value="YqeY"/>
    <property type="match status" value="1"/>
</dbReference>
<reference evidence="1 2" key="1">
    <citation type="submission" date="2016-10" db="EMBL/GenBank/DDBJ databases">
        <authorList>
            <person name="de Groot N.N."/>
        </authorList>
    </citation>
    <scope>NUCLEOTIDE SEQUENCE [LARGE SCALE GENOMIC DNA]</scope>
    <source>
        <strain evidence="1 2">DSM 6059</strain>
    </source>
</reference>
<dbReference type="InterPro" id="IPR003789">
    <property type="entry name" value="Asn/Gln_tRNA_amidoTrase-B-like"/>
</dbReference>
<proteinExistence type="predicted"/>
<dbReference type="AlphaFoldDB" id="A0A1I1JDP5"/>
<dbReference type="InterPro" id="IPR019004">
    <property type="entry name" value="YqeY/Aim41"/>
</dbReference>